<keyword evidence="4" id="KW-0326">Glycosidase</keyword>
<proteinExistence type="inferred from homology"/>
<feature type="domain" description="Dockerin" evidence="5">
    <location>
        <begin position="1447"/>
        <end position="1511"/>
    </location>
</feature>
<dbReference type="InterPro" id="IPR013320">
    <property type="entry name" value="ConA-like_dom_sf"/>
</dbReference>
<dbReference type="CDD" id="cd08547">
    <property type="entry name" value="Type_II_cohesin"/>
    <property type="match status" value="1"/>
</dbReference>
<dbReference type="InterPro" id="IPR036439">
    <property type="entry name" value="Dockerin_dom_sf"/>
</dbReference>
<dbReference type="InterPro" id="IPR002102">
    <property type="entry name" value="Cohesin_dom"/>
</dbReference>
<dbReference type="Pfam" id="PF07554">
    <property type="entry name" value="FIVAR"/>
    <property type="match status" value="2"/>
</dbReference>
<evidence type="ECO:0000256" key="3">
    <source>
        <dbReference type="ARBA" id="ARBA00022801"/>
    </source>
</evidence>
<dbReference type="PANTHER" id="PTHR43817:SF1">
    <property type="entry name" value="HYDROLASE, FAMILY 43, PUTATIVE (AFU_ORTHOLOGUE AFUA_3G01660)-RELATED"/>
    <property type="match status" value="1"/>
</dbReference>
<reference evidence="6 7" key="1">
    <citation type="journal article" date="2024" name="Int. J. Syst. Evol. Microbiol.">
        <title>Paenibacillus hexagrammi sp. nov., a novel bacterium isolated from the gut content of Hexagrammos agrammus.</title>
        <authorList>
            <person name="Jung H.K."/>
            <person name="Kim D.G."/>
            <person name="Zin H."/>
            <person name="Park J."/>
            <person name="Jung H."/>
            <person name="Kim Y.O."/>
            <person name="Kong H.J."/>
            <person name="Kim J.W."/>
            <person name="Kim Y.S."/>
        </authorList>
    </citation>
    <scope>NUCLEOTIDE SEQUENCE [LARGE SCALE GENOMIC DNA]</scope>
    <source>
        <strain evidence="6 7">YPD9-1</strain>
    </source>
</reference>
<dbReference type="InterPro" id="IPR010720">
    <property type="entry name" value="Alpha-L-AF_C"/>
</dbReference>
<evidence type="ECO:0000256" key="1">
    <source>
        <dbReference type="ARBA" id="ARBA00009865"/>
    </source>
</evidence>
<dbReference type="InterPro" id="IPR016134">
    <property type="entry name" value="Dockerin_dom"/>
</dbReference>
<evidence type="ECO:0000256" key="4">
    <source>
        <dbReference type="ARBA" id="ARBA00023295"/>
    </source>
</evidence>
<accession>A0ABY3SQP0</accession>
<name>A0ABY3SQP0_9BACL</name>
<dbReference type="Pfam" id="PF00404">
    <property type="entry name" value="Dockerin_1"/>
    <property type="match status" value="1"/>
</dbReference>
<dbReference type="Pfam" id="PF00963">
    <property type="entry name" value="Cohesin"/>
    <property type="match status" value="1"/>
</dbReference>
<dbReference type="EMBL" id="CP090978">
    <property type="protein sequence ID" value="UJF36383.1"/>
    <property type="molecule type" value="Genomic_DNA"/>
</dbReference>
<dbReference type="Gene3D" id="1.10.1330.10">
    <property type="entry name" value="Dockerin domain"/>
    <property type="match status" value="1"/>
</dbReference>
<evidence type="ECO:0000256" key="2">
    <source>
        <dbReference type="ARBA" id="ARBA00022729"/>
    </source>
</evidence>
<dbReference type="Gene3D" id="3.20.20.80">
    <property type="entry name" value="Glycosidases"/>
    <property type="match status" value="1"/>
</dbReference>
<dbReference type="Pfam" id="PF06439">
    <property type="entry name" value="3keto-disac_hyd"/>
    <property type="match status" value="1"/>
</dbReference>
<dbReference type="PROSITE" id="PS51766">
    <property type="entry name" value="DOCKERIN"/>
    <property type="match status" value="1"/>
</dbReference>
<dbReference type="InterPro" id="IPR010496">
    <property type="entry name" value="AL/BT2_dom"/>
</dbReference>
<keyword evidence="3" id="KW-0378">Hydrolase</keyword>
<dbReference type="Gene3D" id="2.60.40.680">
    <property type="match status" value="1"/>
</dbReference>
<dbReference type="InterPro" id="IPR002105">
    <property type="entry name" value="Dockerin_1_rpt"/>
</dbReference>
<sequence length="1511" mass="163342">MGDNFNLTTWSNLQKQAEFNGLKTDADLVDEHYYTSNANLYANVTRYDNYDRKAQKVFIGEYASNSSSSYLQDALAEAAYMTHIEENGDIVELASYAPLLAKQNYTQWTPDLIYFNNQSVYGTANYYVQKMFFRNTGNITLPTEIVKAGQESYKIKGAVGLGGYNTANQFKDVVVTDNKTNAVLFSDDFTKDASKWTAPTGTWSISNGAYSQTSTNTANTLAYAGSTDMTDYTVTFQAKKTAGSEGFLLYAGVKDSGNYYRWNVGGYSNARSTFEKAENGVTTTLTTLSDYAKLPTVTTDQWYNFKMVVSGNNIDCYVNDQLVFHIVDRPWKKSSSVYTVTSKDEATGDIYVKVVNPQSTPQLLNVNLNGADYINPVGLKTVLTGAATAANSYSNPQNVYPVSTKLTNLSTSNEMTFDPYSLTVLKFRTSAVNEPDLQEVTVAAAKTSAKTGDTIRLNITGSKLSDNQEADLSIAAVSYESDHPDFVTFDTEGKATIGQTGAAKSVKLWANVSLNGVTVKSNVVNISLTPEQAPDGPPYIMSYSSQLGSTGSNDGYMSFYDDSLHLAYSTDGQSWTPLNDNKGVLFYRVASTSTSSTAYNSAAAKQFRDPYVFRKADGTYVLLATTVRYNGAIADTTINYWDSTDLVNWDHQNLITVSSGNVYAQKPQAKYDVAANSYVIIWSDTSGNKYYNTIDSSFTTPSAAAPYTGTDYPALMPNDVNISNAPAGALIGSVIGVGQPVLDDVVSHLGTPTIPVGTDQDGLQVTTEAGKAPALPETVHVKYSDGSMVEKVLNWDSIDPASYAKEGTFTAAGLVEGAPNYMNPLNKNGADPDIFKGPDGYYYYTSSYMDYDHNGSKDDQYDRVAIRRASTIEGLATAEEKTVFWRKASGDASYHIWAPEIHYMKFPGEAEGKWVIYFAGGKVTSNFDLRVYEIECDSQDPMTGNWSDITKVTINGEAFDLDATVFEHNNEWYMAWAHKPGSNSLINIAKMTNRTTLGSEQATIAFPEYTWERRRDRVLEGPTVMKKNGKIFMGYAAGSTDSTYAIGLLTAEDSPYTNLLDPAAWKKTPYPLMITSKDNQQFGPGHATFTEAEDGQTAILSYHARPNEGYSGVSGYSPLYDATRYARVAVIYWHGDGTPYFGIPPKDGYLPGAGVTATIQVTPSNSVDRSGLEALITEVQGLTSTDYTEATWAALQEALNAAQTVSSNEQATQADVDAAAANLQAAISGLQQVEKQLEASLSVPDSVYAGQDFDVVYGLVNVQDDIYAQDFTIAYNPEKVQYVSSESLQPGVEVVSETAAQTGGMRLITASLGSDGAVKESGDVLKLHFTAKSLSASTDAALSITQAIVSDGFGKETQLQGMSRTTQIIYINKTALNALISDAQSKHDSAVEGSSAGQYPAGSKAALQAAIDTARAAAGNLAASQAEVDQAKADLNTALHAFMNAKITRTSGDVNDNGTVSIGDLALVAKYYGATSADEDWQLAKAADVTNDGVVDISDLAKLARMILGFE</sequence>
<dbReference type="InterPro" id="IPR008965">
    <property type="entry name" value="CBM2/CBM3_carb-bd_dom_sf"/>
</dbReference>
<dbReference type="InterPro" id="IPR023296">
    <property type="entry name" value="Glyco_hydro_beta-prop_sf"/>
</dbReference>
<dbReference type="Pfam" id="PF07532">
    <property type="entry name" value="Big_4"/>
    <property type="match status" value="1"/>
</dbReference>
<organism evidence="6 7">
    <name type="scientific">Paenibacillus hexagrammi</name>
    <dbReference type="NCBI Taxonomy" id="2908839"/>
    <lineage>
        <taxon>Bacteria</taxon>
        <taxon>Bacillati</taxon>
        <taxon>Bacillota</taxon>
        <taxon>Bacilli</taxon>
        <taxon>Bacillales</taxon>
        <taxon>Paenibacillaceae</taxon>
        <taxon>Paenibacillus</taxon>
    </lineage>
</organism>
<keyword evidence="2" id="KW-0732">Signal</keyword>
<dbReference type="Pfam" id="PF06964">
    <property type="entry name" value="Alpha-L-AF_C"/>
    <property type="match status" value="1"/>
</dbReference>
<dbReference type="PANTHER" id="PTHR43817">
    <property type="entry name" value="GLYCOSYL HYDROLASE"/>
    <property type="match status" value="1"/>
</dbReference>
<dbReference type="InterPro" id="IPR017853">
    <property type="entry name" value="GH"/>
</dbReference>
<dbReference type="Pfam" id="PF04616">
    <property type="entry name" value="Glyco_hydro_43"/>
    <property type="match status" value="1"/>
</dbReference>
<dbReference type="SUPFAM" id="SSF51011">
    <property type="entry name" value="Glycosyl hydrolase domain"/>
    <property type="match status" value="1"/>
</dbReference>
<dbReference type="SMART" id="SM00813">
    <property type="entry name" value="Alpha-L-AF_C"/>
    <property type="match status" value="1"/>
</dbReference>
<dbReference type="Gene3D" id="2.60.120.560">
    <property type="entry name" value="Exo-inulinase, domain 1"/>
    <property type="match status" value="1"/>
</dbReference>
<dbReference type="SUPFAM" id="SSF49899">
    <property type="entry name" value="Concanavalin A-like lectins/glucanases"/>
    <property type="match status" value="1"/>
</dbReference>
<dbReference type="InterPro" id="IPR011081">
    <property type="entry name" value="Big_4"/>
</dbReference>
<evidence type="ECO:0000313" key="7">
    <source>
        <dbReference type="Proteomes" id="UP001649230"/>
    </source>
</evidence>
<dbReference type="CDD" id="cd14256">
    <property type="entry name" value="Dockerin_I"/>
    <property type="match status" value="1"/>
</dbReference>
<keyword evidence="7" id="KW-1185">Reference proteome</keyword>
<dbReference type="SUPFAM" id="SSF63446">
    <property type="entry name" value="Type I dockerin domain"/>
    <property type="match status" value="1"/>
</dbReference>
<dbReference type="SUPFAM" id="SSF75005">
    <property type="entry name" value="Arabinanase/levansucrase/invertase"/>
    <property type="match status" value="2"/>
</dbReference>
<comment type="similarity">
    <text evidence="1">Belongs to the glycosyl hydrolase 43 family.</text>
</comment>
<evidence type="ECO:0000313" key="6">
    <source>
        <dbReference type="EMBL" id="UJF36383.1"/>
    </source>
</evidence>
<protein>
    <submittedName>
        <fullName evidence="6">Family 43 glycosylhydrolase</fullName>
    </submittedName>
</protein>
<dbReference type="Proteomes" id="UP001649230">
    <property type="component" value="Chromosome"/>
</dbReference>
<evidence type="ECO:0000259" key="5">
    <source>
        <dbReference type="PROSITE" id="PS51766"/>
    </source>
</evidence>
<dbReference type="Gene3D" id="2.115.10.20">
    <property type="entry name" value="Glycosyl hydrolase domain, family 43"/>
    <property type="match status" value="2"/>
</dbReference>
<dbReference type="SUPFAM" id="SSF49384">
    <property type="entry name" value="Carbohydrate-binding domain"/>
    <property type="match status" value="1"/>
</dbReference>
<dbReference type="InterPro" id="IPR006710">
    <property type="entry name" value="Glyco_hydro_43"/>
</dbReference>
<dbReference type="Gene3D" id="1.20.1270.90">
    <property type="entry name" value="AF1782-like"/>
    <property type="match status" value="2"/>
</dbReference>
<gene>
    <name evidence="6" type="ORF">L0M14_16410</name>
</gene>
<dbReference type="SUPFAM" id="SSF51445">
    <property type="entry name" value="(Trans)glycosidases"/>
    <property type="match status" value="1"/>
</dbReference>